<feature type="signal peptide" evidence="2">
    <location>
        <begin position="1"/>
        <end position="20"/>
    </location>
</feature>
<dbReference type="InterPro" id="IPR037056">
    <property type="entry name" value="RNase_H1_N_sf"/>
</dbReference>
<dbReference type="AlphaFoldDB" id="A0A4R0S087"/>
<reference evidence="4 5" key="1">
    <citation type="submission" date="2018-11" db="EMBL/GenBank/DDBJ databases">
        <title>Genome assembly of Steccherinum ochraceum LE-BIN_3174, the white-rot fungus of the Steccherinaceae family (The Residual Polyporoid clade, Polyporales, Basidiomycota).</title>
        <authorList>
            <person name="Fedorova T.V."/>
            <person name="Glazunova O.A."/>
            <person name="Landesman E.O."/>
            <person name="Moiseenko K.V."/>
            <person name="Psurtseva N.V."/>
            <person name="Savinova O.S."/>
            <person name="Shakhova N.V."/>
            <person name="Tyazhelova T.V."/>
            <person name="Vasina D.V."/>
        </authorList>
    </citation>
    <scope>NUCLEOTIDE SEQUENCE [LARGE SCALE GENOMIC DNA]</scope>
    <source>
        <strain evidence="4 5">LE-BIN_3174</strain>
    </source>
</reference>
<dbReference type="InterPro" id="IPR009027">
    <property type="entry name" value="Ribosomal_bL9/RNase_H1_N"/>
</dbReference>
<dbReference type="Gene3D" id="3.40.970.10">
    <property type="entry name" value="Ribonuclease H1, N-terminal domain"/>
    <property type="match status" value="1"/>
</dbReference>
<comment type="caution">
    <text evidence="4">The sequence shown here is derived from an EMBL/GenBank/DDBJ whole genome shotgun (WGS) entry which is preliminary data.</text>
</comment>
<keyword evidence="2" id="KW-0732">Signal</keyword>
<evidence type="ECO:0000313" key="5">
    <source>
        <dbReference type="Proteomes" id="UP000292702"/>
    </source>
</evidence>
<dbReference type="InterPro" id="IPR036908">
    <property type="entry name" value="RlpA-like_sf"/>
</dbReference>
<dbReference type="Pfam" id="PF01693">
    <property type="entry name" value="Cauli_VI"/>
    <property type="match status" value="1"/>
</dbReference>
<accession>A0A4R0S087</accession>
<dbReference type="PROSITE" id="PS50842">
    <property type="entry name" value="EXPANSIN_EG45"/>
    <property type="match status" value="1"/>
</dbReference>
<dbReference type="Proteomes" id="UP000292702">
    <property type="component" value="Unassembled WGS sequence"/>
</dbReference>
<dbReference type="Gene3D" id="2.40.40.10">
    <property type="entry name" value="RlpA-like domain"/>
    <property type="match status" value="1"/>
</dbReference>
<feature type="compositionally biased region" description="Low complexity" evidence="1">
    <location>
        <begin position="289"/>
        <end position="311"/>
    </location>
</feature>
<dbReference type="STRING" id="92696.A0A4R0S087"/>
<evidence type="ECO:0000313" key="4">
    <source>
        <dbReference type="EMBL" id="TCD69144.1"/>
    </source>
</evidence>
<dbReference type="Pfam" id="PF22514">
    <property type="entry name" value="EXPB1_D1"/>
    <property type="match status" value="1"/>
</dbReference>
<dbReference type="InterPro" id="IPR011320">
    <property type="entry name" value="RNase_H1_N"/>
</dbReference>
<dbReference type="CDD" id="cd22278">
    <property type="entry name" value="DPBB_GH45_endoglucanase"/>
    <property type="match status" value="1"/>
</dbReference>
<name>A0A4R0S087_9APHY</name>
<dbReference type="OrthoDB" id="5823761at2759"/>
<protein>
    <recommendedName>
        <fullName evidence="3">Expansin-like EG45 domain-containing protein</fullName>
    </recommendedName>
</protein>
<evidence type="ECO:0000256" key="1">
    <source>
        <dbReference type="SAM" id="MobiDB-lite"/>
    </source>
</evidence>
<feature type="domain" description="Expansin-like EG45" evidence="3">
    <location>
        <begin position="51"/>
        <end position="174"/>
    </location>
</feature>
<evidence type="ECO:0000256" key="2">
    <source>
        <dbReference type="SAM" id="SignalP"/>
    </source>
</evidence>
<feature type="chain" id="PRO_5020976430" description="Expansin-like EG45 domain-containing protein" evidence="2">
    <location>
        <begin position="21"/>
        <end position="420"/>
    </location>
</feature>
<evidence type="ECO:0000259" key="3">
    <source>
        <dbReference type="PROSITE" id="PS50842"/>
    </source>
</evidence>
<sequence length="420" mass="43411">MAKLTSYLLLVAAAVGMANAVSVEVEKRATGGYVQNPSGSASFTMYSGCGSPACGKSASGFTAAINQLAFGSAPGSGAGDACGRCFALTGTKDPFSPNFTGPFHTIVVKVTDLCPIAGNQEWCGQSRSNANNQHGEAFHFDICEDTGGANAFFPSGHGALTGTFTEVSCSQWSGSDGGALWNGACLSGESAGNWPSVGCGNQAMILDTKNIVDKAINVLQVAAHTARGDADTTDEMKTMLTLLDTLLESDSLVTTLRSGGLLYENSTPNTLGDPDDLPNYDQVYGRASGAGPSSLLTSSSSESDVTSNGSTAILSPPNSPTTFRYNTDIGDAGSSRGTPSPPRTPPQPQVVHAALNTKESRKWYVIIVGTEPGVVQGSQAAQARVTGVSGNKWQGYKSREDAEHAYQRALAAGEVKIVRP</sequence>
<dbReference type="EMBL" id="RWJN01000048">
    <property type="protein sequence ID" value="TCD69144.1"/>
    <property type="molecule type" value="Genomic_DNA"/>
</dbReference>
<feature type="region of interest" description="Disordered" evidence="1">
    <location>
        <begin position="263"/>
        <end position="348"/>
    </location>
</feature>
<dbReference type="InterPro" id="IPR007112">
    <property type="entry name" value="Expansin/allergen_DPBB_dom"/>
</dbReference>
<dbReference type="SUPFAM" id="SSF55658">
    <property type="entry name" value="L9 N-domain-like"/>
    <property type="match status" value="1"/>
</dbReference>
<gene>
    <name evidence="4" type="ORF">EIP91_008620</name>
</gene>
<proteinExistence type="predicted"/>
<keyword evidence="5" id="KW-1185">Reference proteome</keyword>
<organism evidence="4 5">
    <name type="scientific">Steccherinum ochraceum</name>
    <dbReference type="NCBI Taxonomy" id="92696"/>
    <lineage>
        <taxon>Eukaryota</taxon>
        <taxon>Fungi</taxon>
        <taxon>Dikarya</taxon>
        <taxon>Basidiomycota</taxon>
        <taxon>Agaricomycotina</taxon>
        <taxon>Agaricomycetes</taxon>
        <taxon>Polyporales</taxon>
        <taxon>Steccherinaceae</taxon>
        <taxon>Steccherinum</taxon>
    </lineage>
</organism>
<dbReference type="SUPFAM" id="SSF50685">
    <property type="entry name" value="Barwin-like endoglucanases"/>
    <property type="match status" value="1"/>
</dbReference>
<feature type="compositionally biased region" description="Pro residues" evidence="1">
    <location>
        <begin position="339"/>
        <end position="348"/>
    </location>
</feature>